<dbReference type="GO" id="GO:0030125">
    <property type="term" value="C:clathrin vesicle coat"/>
    <property type="evidence" value="ECO:0007669"/>
    <property type="project" value="TreeGrafter"/>
</dbReference>
<feature type="compositionally biased region" description="Polar residues" evidence="1">
    <location>
        <begin position="281"/>
        <end position="290"/>
    </location>
</feature>
<dbReference type="Gene3D" id="1.25.40.90">
    <property type="match status" value="1"/>
</dbReference>
<keyword evidence="4" id="KW-1185">Reference proteome</keyword>
<evidence type="ECO:0000256" key="1">
    <source>
        <dbReference type="SAM" id="MobiDB-lite"/>
    </source>
</evidence>
<protein>
    <submittedName>
        <fullName evidence="3">Clathrin interactor 1</fullName>
    </submittedName>
</protein>
<dbReference type="Proteomes" id="UP001152320">
    <property type="component" value="Chromosome 17"/>
</dbReference>
<name>A0A9Q0YTP5_HOLLE</name>
<feature type="region of interest" description="Disordered" evidence="1">
    <location>
        <begin position="555"/>
        <end position="580"/>
    </location>
</feature>
<evidence type="ECO:0000259" key="2">
    <source>
        <dbReference type="PROSITE" id="PS50942"/>
    </source>
</evidence>
<dbReference type="InterPro" id="IPR013809">
    <property type="entry name" value="ENTH"/>
</dbReference>
<dbReference type="GO" id="GO:0005768">
    <property type="term" value="C:endosome"/>
    <property type="evidence" value="ECO:0007669"/>
    <property type="project" value="TreeGrafter"/>
</dbReference>
<proteinExistence type="predicted"/>
<dbReference type="PANTHER" id="PTHR12276">
    <property type="entry name" value="EPSIN/ENT-RELATED"/>
    <property type="match status" value="1"/>
</dbReference>
<dbReference type="OrthoDB" id="4033880at2759"/>
<feature type="compositionally biased region" description="Low complexity" evidence="1">
    <location>
        <begin position="416"/>
        <end position="430"/>
    </location>
</feature>
<dbReference type="CDD" id="cd16989">
    <property type="entry name" value="ENTH_EpsinR"/>
    <property type="match status" value="1"/>
</dbReference>
<evidence type="ECO:0000313" key="4">
    <source>
        <dbReference type="Proteomes" id="UP001152320"/>
    </source>
</evidence>
<dbReference type="PROSITE" id="PS50942">
    <property type="entry name" value="ENTH"/>
    <property type="match status" value="1"/>
</dbReference>
<dbReference type="SUPFAM" id="SSF48464">
    <property type="entry name" value="ENTH/VHS domain"/>
    <property type="match status" value="1"/>
</dbReference>
<dbReference type="GO" id="GO:0005543">
    <property type="term" value="F:phospholipid binding"/>
    <property type="evidence" value="ECO:0007669"/>
    <property type="project" value="TreeGrafter"/>
</dbReference>
<dbReference type="EMBL" id="JAIZAY010000017">
    <property type="protein sequence ID" value="KAJ8025891.1"/>
    <property type="molecule type" value="Genomic_DNA"/>
</dbReference>
<organism evidence="3 4">
    <name type="scientific">Holothuria leucospilota</name>
    <name type="common">Black long sea cucumber</name>
    <name type="synonym">Mertensiothuria leucospilota</name>
    <dbReference type="NCBI Taxonomy" id="206669"/>
    <lineage>
        <taxon>Eukaryota</taxon>
        <taxon>Metazoa</taxon>
        <taxon>Echinodermata</taxon>
        <taxon>Eleutherozoa</taxon>
        <taxon>Echinozoa</taxon>
        <taxon>Holothuroidea</taxon>
        <taxon>Aspidochirotacea</taxon>
        <taxon>Aspidochirotida</taxon>
        <taxon>Holothuriidae</taxon>
        <taxon>Holothuria</taxon>
    </lineage>
</organism>
<dbReference type="SMART" id="SM00273">
    <property type="entry name" value="ENTH"/>
    <property type="match status" value="1"/>
</dbReference>
<dbReference type="GO" id="GO:0006897">
    <property type="term" value="P:endocytosis"/>
    <property type="evidence" value="ECO:0007669"/>
    <property type="project" value="TreeGrafter"/>
</dbReference>
<comment type="caution">
    <text evidence="3">The sequence shown here is derived from an EMBL/GenBank/DDBJ whole genome shotgun (WGS) entry which is preliminary data.</text>
</comment>
<feature type="compositionally biased region" description="Acidic residues" evidence="1">
    <location>
        <begin position="213"/>
        <end position="232"/>
    </location>
</feature>
<dbReference type="FunFam" id="1.25.40.90:FF:000006">
    <property type="entry name" value="Clathrin interactor 1"/>
    <property type="match status" value="1"/>
</dbReference>
<dbReference type="InterPro" id="IPR008942">
    <property type="entry name" value="ENTH_VHS"/>
</dbReference>
<feature type="compositionally biased region" description="Basic residues" evidence="1">
    <location>
        <begin position="260"/>
        <end position="269"/>
    </location>
</feature>
<feature type="region of interest" description="Disordered" evidence="1">
    <location>
        <begin position="312"/>
        <end position="336"/>
    </location>
</feature>
<accession>A0A9Q0YTP5</accession>
<dbReference type="GO" id="GO:0005886">
    <property type="term" value="C:plasma membrane"/>
    <property type="evidence" value="ECO:0007669"/>
    <property type="project" value="TreeGrafter"/>
</dbReference>
<feature type="region of interest" description="Disordered" evidence="1">
    <location>
        <begin position="206"/>
        <end position="293"/>
    </location>
</feature>
<dbReference type="PANTHER" id="PTHR12276:SF45">
    <property type="entry name" value="CLATHRIN INTERACTOR 1"/>
    <property type="match status" value="1"/>
</dbReference>
<feature type="compositionally biased region" description="Low complexity" evidence="1">
    <location>
        <begin position="559"/>
        <end position="580"/>
    </location>
</feature>
<gene>
    <name evidence="3" type="ORF">HOLleu_33589</name>
</gene>
<dbReference type="AlphaFoldDB" id="A0A9Q0YTP5"/>
<feature type="region of interest" description="Disordered" evidence="1">
    <location>
        <begin position="399"/>
        <end position="435"/>
    </location>
</feature>
<sequence>MNVHSAMSRLREMSDKVTNIVMNYTEVEAKVREATNDEQWGPHGTLMAEIARETFTYEHFPEVMGMLWKRMLQDNKKNWRRVYKSLLLLSYLILNGSERVVTSAREHLYDLKSLETYTCTDEFNRDQGSNVRQKVKDLMDFIQDDERLRSERKKARKAKDKFVGMSSGISSDYSDRYDSEPKWSRSRRRSQEFNDELDDRTWKDRFNSRKKDDDDDSEESPPEFIDDDDDDYYQSRSKSKIEFKDEEDEETFTSTTKTERRTKKTVRSSKKVDLGAAATYSVDTNGNKPSSGGDLISIPGAGFADFSSPAANNSVDDFNPRAATETPSQAPPVVTPTPVIADFANFQSSNPVNSQNSGTADSSFGDFQSNSFSTTVTQQSQTVSVTSMTSNVSLLSQAPPLQPQLMGGNPPGGGILQPTTPQQPLMQPLQPTQPPSVQDINYVPVKPMDTPPDWSRTAQVQTIPLYSLHSPAMVDLTSPNSFVAMQQPMMGNMNMPPVQPTSGMTMQQPYSNQPVTTPTTSQTTSVNSSTTGKKSTIWSDSKVNIDIDSLSLSDKYKKQQQPSMNQLQQQSPQMGGASSMGQMTMGSTGMPQNQMGVGMPMQQQGMMGMQGNMMMAPGTMGSYGMQQRGMPMTMQPGMPMQAGMGMQPAMNMQGMGMGMAMGQPQQYGAYGTK</sequence>
<dbReference type="GO" id="GO:0030276">
    <property type="term" value="F:clathrin binding"/>
    <property type="evidence" value="ECO:0007669"/>
    <property type="project" value="TreeGrafter"/>
</dbReference>
<evidence type="ECO:0000313" key="3">
    <source>
        <dbReference type="EMBL" id="KAJ8025891.1"/>
    </source>
</evidence>
<dbReference type="Pfam" id="PF01417">
    <property type="entry name" value="ENTH"/>
    <property type="match status" value="1"/>
</dbReference>
<feature type="domain" description="ENTH" evidence="2">
    <location>
        <begin position="19"/>
        <end position="152"/>
    </location>
</feature>
<feature type="compositionally biased region" description="Low complexity" evidence="1">
    <location>
        <begin position="511"/>
        <end position="531"/>
    </location>
</feature>
<feature type="region of interest" description="Disordered" evidence="1">
    <location>
        <begin position="506"/>
        <end position="535"/>
    </location>
</feature>
<reference evidence="3" key="1">
    <citation type="submission" date="2021-10" db="EMBL/GenBank/DDBJ databases">
        <title>Tropical sea cucumber genome reveals ecological adaptation and Cuvierian tubules defense mechanism.</title>
        <authorList>
            <person name="Chen T."/>
        </authorList>
    </citation>
    <scope>NUCLEOTIDE SEQUENCE</scope>
    <source>
        <strain evidence="3">Nanhai2018</strain>
        <tissue evidence="3">Muscle</tissue>
    </source>
</reference>